<accession>A0A1S1JC63</accession>
<dbReference type="AlphaFoldDB" id="A0A1S1JC63"/>
<comment type="caution">
    <text evidence="2">The sequence shown here is derived from an EMBL/GenBank/DDBJ whole genome shotgun (WGS) entry which is preliminary data.</text>
</comment>
<reference evidence="3 5" key="3">
    <citation type="submission" date="2016-11" db="EMBL/GenBank/DDBJ databases">
        <title>Whole genomes of Flavobacteriaceae.</title>
        <authorList>
            <person name="Stine C."/>
            <person name="Li C."/>
            <person name="Tadesse D."/>
        </authorList>
    </citation>
    <scope>NUCLEOTIDE SEQUENCE [LARGE SCALE GENOMIC DNA]</scope>
    <source>
        <strain evidence="3 5">ATCC BAA-2541</strain>
    </source>
</reference>
<dbReference type="Proteomes" id="UP000198319">
    <property type="component" value="Unassembled WGS sequence"/>
</dbReference>
<gene>
    <name evidence="3" type="ORF">B0A71_09465</name>
    <name evidence="2" type="ORF">BHE19_20295</name>
</gene>
<evidence type="ECO:0000313" key="3">
    <source>
        <dbReference type="EMBL" id="OXB19671.1"/>
    </source>
</evidence>
<protein>
    <recommendedName>
        <fullName evidence="1">DUF4274 domain-containing protein</fullName>
    </recommendedName>
</protein>
<dbReference type="RefSeq" id="WP_070905514.1">
    <property type="nucleotide sequence ID" value="NZ_MIKE01000001.1"/>
</dbReference>
<feature type="domain" description="DUF4274" evidence="1">
    <location>
        <begin position="29"/>
        <end position="101"/>
    </location>
</feature>
<organism evidence="2 4">
    <name type="scientific">Flavobacterium tructae</name>
    <dbReference type="NCBI Taxonomy" id="1114873"/>
    <lineage>
        <taxon>Bacteria</taxon>
        <taxon>Pseudomonadati</taxon>
        <taxon>Bacteroidota</taxon>
        <taxon>Flavobacteriia</taxon>
        <taxon>Flavobacteriales</taxon>
        <taxon>Flavobacteriaceae</taxon>
        <taxon>Flavobacterium</taxon>
    </lineage>
</organism>
<dbReference type="InterPro" id="IPR025369">
    <property type="entry name" value="DUF4274"/>
</dbReference>
<keyword evidence="5" id="KW-1185">Reference proteome</keyword>
<evidence type="ECO:0000259" key="1">
    <source>
        <dbReference type="Pfam" id="PF14096"/>
    </source>
</evidence>
<evidence type="ECO:0000313" key="4">
    <source>
        <dbReference type="Proteomes" id="UP000180252"/>
    </source>
</evidence>
<dbReference type="OrthoDB" id="269804at2"/>
<sequence length="307" mass="36136">MEELFSKKNKNRVLKAVNGEMSYQKLTAAEWHQFVQNWNYDDGIEPFEWIIKQKTLDKGTVLCLYWLLQPDYFSRFKSEDEAREDLYFEQYKLLKEIEGRYTTGFYQDENFSFDPKESFVDENSNLEGIPSEMLTKTKGVAFERQDIEFAFLRNPNEKELKTIASRIADAIKIIQLSKTDFVYDNTDVAVNAIVESVEYWKNNELGKIKIKNLSYLWMDCMHKKHNWEWIVWDWETGNNLGVTNSTKELTCLADTIINHTIDGFQPASIISDLYKEMKGVNNFYDLKRDPYSGIGLLFSTDHLKFRG</sequence>
<reference evidence="4" key="1">
    <citation type="submission" date="2016-09" db="EMBL/GenBank/DDBJ databases">
        <authorList>
            <person name="Chen S."/>
            <person name="Walker E."/>
        </authorList>
    </citation>
    <scope>NUCLEOTIDE SEQUENCE [LARGE SCALE GENOMIC DNA]</scope>
    <source>
        <strain evidence="4">MSU</strain>
    </source>
</reference>
<dbReference type="EMBL" id="MUHG01000017">
    <property type="protein sequence ID" value="OXB19671.1"/>
    <property type="molecule type" value="Genomic_DNA"/>
</dbReference>
<reference evidence="2" key="2">
    <citation type="submission" date="2016-09" db="EMBL/GenBank/DDBJ databases">
        <authorList>
            <person name="Capua I."/>
            <person name="De Benedictis P."/>
            <person name="Joannis T."/>
            <person name="Lombin L.H."/>
            <person name="Cattoli G."/>
        </authorList>
    </citation>
    <scope>NUCLEOTIDE SEQUENCE [LARGE SCALE GENOMIC DNA]</scope>
    <source>
        <strain evidence="2">MSU</strain>
    </source>
</reference>
<name>A0A1S1JC63_9FLAO</name>
<dbReference type="Proteomes" id="UP000180252">
    <property type="component" value="Unassembled WGS sequence"/>
</dbReference>
<evidence type="ECO:0000313" key="2">
    <source>
        <dbReference type="EMBL" id="OHT47390.1"/>
    </source>
</evidence>
<evidence type="ECO:0000313" key="5">
    <source>
        <dbReference type="Proteomes" id="UP000198319"/>
    </source>
</evidence>
<dbReference type="Pfam" id="PF14096">
    <property type="entry name" value="DUF4274"/>
    <property type="match status" value="1"/>
</dbReference>
<dbReference type="EMBL" id="MIKE01000001">
    <property type="protein sequence ID" value="OHT47390.1"/>
    <property type="molecule type" value="Genomic_DNA"/>
</dbReference>
<dbReference type="STRING" id="1278819.BHE19_20295"/>
<proteinExistence type="predicted"/>